<feature type="region of interest" description="Disordered" evidence="1">
    <location>
        <begin position="1"/>
        <end position="27"/>
    </location>
</feature>
<feature type="compositionally biased region" description="Basic and acidic residues" evidence="1">
    <location>
        <begin position="1"/>
        <end position="14"/>
    </location>
</feature>
<sequence length="68" mass="8052">MFELEPHTYVDSHSHRSRSPRRLPFGDFLQDEGVTTKGVQRRELTFRSGRNSPKYYGAHYLCIPREQL</sequence>
<dbReference type="Proteomes" id="UP000054007">
    <property type="component" value="Unassembled WGS sequence"/>
</dbReference>
<protein>
    <submittedName>
        <fullName evidence="2">Uncharacterized protein</fullName>
    </submittedName>
</protein>
<organism evidence="2 3">
    <name type="scientific">Cylindrobasidium torrendii FP15055 ss-10</name>
    <dbReference type="NCBI Taxonomy" id="1314674"/>
    <lineage>
        <taxon>Eukaryota</taxon>
        <taxon>Fungi</taxon>
        <taxon>Dikarya</taxon>
        <taxon>Basidiomycota</taxon>
        <taxon>Agaricomycotina</taxon>
        <taxon>Agaricomycetes</taxon>
        <taxon>Agaricomycetidae</taxon>
        <taxon>Agaricales</taxon>
        <taxon>Marasmiineae</taxon>
        <taxon>Physalacriaceae</taxon>
        <taxon>Cylindrobasidium</taxon>
    </lineage>
</organism>
<dbReference type="AlphaFoldDB" id="A0A0D7BTA4"/>
<keyword evidence="3" id="KW-1185">Reference proteome</keyword>
<evidence type="ECO:0000256" key="1">
    <source>
        <dbReference type="SAM" id="MobiDB-lite"/>
    </source>
</evidence>
<reference evidence="2 3" key="1">
    <citation type="journal article" date="2015" name="Fungal Genet. Biol.">
        <title>Evolution of novel wood decay mechanisms in Agaricales revealed by the genome sequences of Fistulina hepatica and Cylindrobasidium torrendii.</title>
        <authorList>
            <person name="Floudas D."/>
            <person name="Held B.W."/>
            <person name="Riley R."/>
            <person name="Nagy L.G."/>
            <person name="Koehler G."/>
            <person name="Ransdell A.S."/>
            <person name="Younus H."/>
            <person name="Chow J."/>
            <person name="Chiniquy J."/>
            <person name="Lipzen A."/>
            <person name="Tritt A."/>
            <person name="Sun H."/>
            <person name="Haridas S."/>
            <person name="LaButti K."/>
            <person name="Ohm R.A."/>
            <person name="Kues U."/>
            <person name="Blanchette R.A."/>
            <person name="Grigoriev I.V."/>
            <person name="Minto R.E."/>
            <person name="Hibbett D.S."/>
        </authorList>
    </citation>
    <scope>NUCLEOTIDE SEQUENCE [LARGE SCALE GENOMIC DNA]</scope>
    <source>
        <strain evidence="2 3">FP15055 ss-10</strain>
    </source>
</reference>
<evidence type="ECO:0000313" key="2">
    <source>
        <dbReference type="EMBL" id="KIY72831.1"/>
    </source>
</evidence>
<evidence type="ECO:0000313" key="3">
    <source>
        <dbReference type="Proteomes" id="UP000054007"/>
    </source>
</evidence>
<name>A0A0D7BTA4_9AGAR</name>
<gene>
    <name evidence="2" type="ORF">CYLTODRAFT_8577</name>
</gene>
<accession>A0A0D7BTA4</accession>
<proteinExistence type="predicted"/>
<dbReference type="EMBL" id="KN880440">
    <property type="protein sequence ID" value="KIY72831.1"/>
    <property type="molecule type" value="Genomic_DNA"/>
</dbReference>